<reference evidence="1 2" key="1">
    <citation type="submission" date="2020-07" db="EMBL/GenBank/DDBJ databases">
        <title>Halieaceae bacterium, F7430, whole genome shotgun sequencing project.</title>
        <authorList>
            <person name="Jiang S."/>
            <person name="Liu Z.W."/>
            <person name="Du Z.J."/>
        </authorList>
    </citation>
    <scope>NUCLEOTIDE SEQUENCE [LARGE SCALE GENOMIC DNA]</scope>
    <source>
        <strain evidence="1 2">F7430</strain>
    </source>
</reference>
<name>A0A7W2TXW1_9GAMM</name>
<gene>
    <name evidence="1" type="ORF">H2508_12695</name>
</gene>
<dbReference type="EMBL" id="JACFXU010000017">
    <property type="protein sequence ID" value="MBA6413971.1"/>
    <property type="molecule type" value="Genomic_DNA"/>
</dbReference>
<keyword evidence="2" id="KW-1185">Reference proteome</keyword>
<accession>A0A7W2TXW1</accession>
<dbReference type="AlphaFoldDB" id="A0A7W2TXW1"/>
<protein>
    <submittedName>
        <fullName evidence="1">Uncharacterized protein</fullName>
    </submittedName>
</protein>
<sequence>MPKRSVTVPLPNLVPEVSVPPHLAVPLTHLINAGVQGATTLELQAVGCLHPSRSVAKLKMLGALIVADQSDAVDAQGAYRRRIARYVYQGWRQENAIADKDSEDIEDRK</sequence>
<dbReference type="Proteomes" id="UP000539350">
    <property type="component" value="Unassembled WGS sequence"/>
</dbReference>
<evidence type="ECO:0000313" key="1">
    <source>
        <dbReference type="EMBL" id="MBA6413971.1"/>
    </source>
</evidence>
<organism evidence="1 2">
    <name type="scientific">Sediminihaliea albiluteola</name>
    <dbReference type="NCBI Taxonomy" id="2758564"/>
    <lineage>
        <taxon>Bacteria</taxon>
        <taxon>Pseudomonadati</taxon>
        <taxon>Pseudomonadota</taxon>
        <taxon>Gammaproteobacteria</taxon>
        <taxon>Cellvibrionales</taxon>
        <taxon>Halieaceae</taxon>
        <taxon>Sediminihaliea</taxon>
    </lineage>
</organism>
<comment type="caution">
    <text evidence="1">The sequence shown here is derived from an EMBL/GenBank/DDBJ whole genome shotgun (WGS) entry which is preliminary data.</text>
</comment>
<dbReference type="RefSeq" id="WP_182174344.1">
    <property type="nucleotide sequence ID" value="NZ_JACFXU010000017.1"/>
</dbReference>
<evidence type="ECO:0000313" key="2">
    <source>
        <dbReference type="Proteomes" id="UP000539350"/>
    </source>
</evidence>
<proteinExistence type="predicted"/>